<feature type="domain" description="DUF4005" evidence="5">
    <location>
        <begin position="373"/>
        <end position="453"/>
    </location>
</feature>
<protein>
    <recommendedName>
        <fullName evidence="5">DUF4005 domain-containing protein</fullName>
    </recommendedName>
</protein>
<evidence type="ECO:0000259" key="5">
    <source>
        <dbReference type="Pfam" id="PF13178"/>
    </source>
</evidence>
<dbReference type="Pfam" id="PF13178">
    <property type="entry name" value="DUF4005"/>
    <property type="match status" value="1"/>
</dbReference>
<dbReference type="AlphaFoldDB" id="A0A7J7MMU0"/>
<dbReference type="CDD" id="cd23767">
    <property type="entry name" value="IQCD"/>
    <property type="match status" value="1"/>
</dbReference>
<organism evidence="6 7">
    <name type="scientific">Kingdonia uniflora</name>
    <dbReference type="NCBI Taxonomy" id="39325"/>
    <lineage>
        <taxon>Eukaryota</taxon>
        <taxon>Viridiplantae</taxon>
        <taxon>Streptophyta</taxon>
        <taxon>Embryophyta</taxon>
        <taxon>Tracheophyta</taxon>
        <taxon>Spermatophyta</taxon>
        <taxon>Magnoliopsida</taxon>
        <taxon>Ranunculales</taxon>
        <taxon>Circaeasteraceae</taxon>
        <taxon>Kingdonia</taxon>
    </lineage>
</organism>
<feature type="compositionally biased region" description="Basic residues" evidence="4">
    <location>
        <begin position="31"/>
        <end position="41"/>
    </location>
</feature>
<keyword evidence="7" id="KW-1185">Reference proteome</keyword>
<evidence type="ECO:0000313" key="7">
    <source>
        <dbReference type="Proteomes" id="UP000541444"/>
    </source>
</evidence>
<feature type="compositionally biased region" description="Polar residues" evidence="4">
    <location>
        <begin position="417"/>
        <end position="434"/>
    </location>
</feature>
<dbReference type="EMBL" id="JACGCM010001377">
    <property type="protein sequence ID" value="KAF6156110.1"/>
    <property type="molecule type" value="Genomic_DNA"/>
</dbReference>
<dbReference type="Pfam" id="PF00612">
    <property type="entry name" value="IQ"/>
    <property type="match status" value="1"/>
</dbReference>
<feature type="region of interest" description="Disordered" evidence="4">
    <location>
        <begin position="69"/>
        <end position="98"/>
    </location>
</feature>
<dbReference type="Proteomes" id="UP000541444">
    <property type="component" value="Unassembled WGS sequence"/>
</dbReference>
<gene>
    <name evidence="6" type="ORF">GIB67_024080</name>
</gene>
<dbReference type="Gene3D" id="1.20.5.190">
    <property type="match status" value="1"/>
</dbReference>
<feature type="region of interest" description="Disordered" evidence="4">
    <location>
        <begin position="18"/>
        <end position="41"/>
    </location>
</feature>
<dbReference type="GO" id="GO:0005516">
    <property type="term" value="F:calmodulin binding"/>
    <property type="evidence" value="ECO:0007669"/>
    <property type="project" value="UniProtKB-KW"/>
</dbReference>
<dbReference type="PANTHER" id="PTHR32295:SF113">
    <property type="entry name" value="PROTEIN IQ-DOMAIN 14"/>
    <property type="match status" value="1"/>
</dbReference>
<name>A0A7J7MMU0_9MAGN</name>
<keyword evidence="1" id="KW-0112">Calmodulin-binding</keyword>
<proteinExistence type="inferred from homology"/>
<accession>A0A7J7MMU0</accession>
<dbReference type="PROSITE" id="PS50096">
    <property type="entry name" value="IQ"/>
    <property type="match status" value="1"/>
</dbReference>
<comment type="similarity">
    <text evidence="2">Belongs to the IQD family.</text>
</comment>
<dbReference type="InterPro" id="IPR000048">
    <property type="entry name" value="IQ_motif_EF-hand-BS"/>
</dbReference>
<feature type="compositionally biased region" description="Basic and acidic residues" evidence="4">
    <location>
        <begin position="69"/>
        <end position="86"/>
    </location>
</feature>
<dbReference type="InterPro" id="IPR025064">
    <property type="entry name" value="DUF4005"/>
</dbReference>
<evidence type="ECO:0000256" key="4">
    <source>
        <dbReference type="SAM" id="MobiDB-lite"/>
    </source>
</evidence>
<evidence type="ECO:0000313" key="6">
    <source>
        <dbReference type="EMBL" id="KAF6156110.1"/>
    </source>
</evidence>
<sequence length="501" mass="56774">MGKKESWFSAIKRAFTPNSKQKIIDTPEKKNGKKKKWGLRKLRSHGEAASFIYREPSSIEKILGDAEKEQQKERVLGDPERVEHKVQQPVASDQKRTPSFPARDVVTHYKNAANQQRTPSIPARAVVTHYNNTDAPTSKNYHNAAIKIQAVYRGYMARRTFRALKGLVRLQGVMRGQGVKRQTMNALKHMQLLVKVQSQIQSRRSHMLENQTLQLQNVRKYDNEIDSTLGRWAFLQTSEIGQEENWDDSVLTKEERDERMQKKVEGIIKRERALAYANSKQWSNDTVKASQSALTDIRSKGLPRWWTWIERQLPDHSTSQATLQSPTLDLAVVPAQSSNLSFTPRSSKSPLPVTARTQISSPIPSLSPMKHAKLRTNRFAFNTPLRDDESLTSCPPFSVPNYMVPTVSAKAKAKTRAYNSNPREKSTVTTPTSTGKRRLSFPLTQSIGSLRWGKFSYKDSPTSSERITGKYKSTQSISNFSVDSTTSLPVGVGRKPFNRFV</sequence>
<feature type="region of interest" description="Disordered" evidence="4">
    <location>
        <begin position="417"/>
        <end position="438"/>
    </location>
</feature>
<reference evidence="6 7" key="1">
    <citation type="journal article" date="2020" name="IScience">
        <title>Genome Sequencing of the Endangered Kingdonia uniflora (Circaeasteraceae, Ranunculales) Reveals Potential Mechanisms of Evolutionary Specialization.</title>
        <authorList>
            <person name="Sun Y."/>
            <person name="Deng T."/>
            <person name="Zhang A."/>
            <person name="Moore M.J."/>
            <person name="Landis J.B."/>
            <person name="Lin N."/>
            <person name="Zhang H."/>
            <person name="Zhang X."/>
            <person name="Huang J."/>
            <person name="Zhang X."/>
            <person name="Sun H."/>
            <person name="Wang H."/>
        </authorList>
    </citation>
    <scope>NUCLEOTIDE SEQUENCE [LARGE SCALE GENOMIC DNA]</scope>
    <source>
        <strain evidence="6">TB1705</strain>
        <tissue evidence="6">Leaf</tissue>
    </source>
</reference>
<dbReference type="SMART" id="SM00015">
    <property type="entry name" value="IQ"/>
    <property type="match status" value="1"/>
</dbReference>
<evidence type="ECO:0000256" key="2">
    <source>
        <dbReference type="ARBA" id="ARBA00024341"/>
    </source>
</evidence>
<comment type="subunit">
    <text evidence="3">Binds to multiple calmodulin (CaM) in the presence of Ca(2+) and CaM-like proteins.</text>
</comment>
<dbReference type="OrthoDB" id="753382at2759"/>
<evidence type="ECO:0000256" key="1">
    <source>
        <dbReference type="ARBA" id="ARBA00022860"/>
    </source>
</evidence>
<dbReference type="PANTHER" id="PTHR32295">
    <property type="entry name" value="IQ-DOMAIN 5-RELATED"/>
    <property type="match status" value="1"/>
</dbReference>
<evidence type="ECO:0000256" key="3">
    <source>
        <dbReference type="ARBA" id="ARBA00024378"/>
    </source>
</evidence>
<comment type="caution">
    <text evidence="6">The sequence shown here is derived from an EMBL/GenBank/DDBJ whole genome shotgun (WGS) entry which is preliminary data.</text>
</comment>